<dbReference type="InterPro" id="IPR009628">
    <property type="entry name" value="Phage_tape_measure_N"/>
</dbReference>
<feature type="transmembrane region" description="Helical" evidence="1">
    <location>
        <begin position="275"/>
        <end position="300"/>
    </location>
</feature>
<evidence type="ECO:0000313" key="3">
    <source>
        <dbReference type="EMBL" id="RII38986.1"/>
    </source>
</evidence>
<evidence type="ECO:0000256" key="1">
    <source>
        <dbReference type="SAM" id="Phobius"/>
    </source>
</evidence>
<reference evidence="3 4" key="1">
    <citation type="submission" date="2018-08" db="EMBL/GenBank/DDBJ databases">
        <title>Pseudooceanicola sediminis CY03 in the family Rhodobacteracea.</title>
        <authorList>
            <person name="Zhang Y.-J."/>
        </authorList>
    </citation>
    <scope>NUCLEOTIDE SEQUENCE [LARGE SCALE GENOMIC DNA]</scope>
    <source>
        <strain evidence="3 4">CY03</strain>
    </source>
</reference>
<dbReference type="AlphaFoldDB" id="A0A399J8L7"/>
<dbReference type="Proteomes" id="UP000265848">
    <property type="component" value="Unassembled WGS sequence"/>
</dbReference>
<feature type="transmembrane region" description="Helical" evidence="1">
    <location>
        <begin position="306"/>
        <end position="331"/>
    </location>
</feature>
<gene>
    <name evidence="3" type="ORF">DL237_09925</name>
</gene>
<keyword evidence="1" id="KW-0812">Transmembrane</keyword>
<sequence length="1095" mass="112002">MFKGIIGALRVDLGMNSAQFHKGASEATLSMRRMQKDFSGLAKDFGKIGGRMSLGLTAPLVAIAKQSMNLQGVQANAVAQVDAALASMGQTAGFTSEQLQSMASGLQGTSLFGDEDILGRVTSTMLTFGNVTGEVFVGAQQAALDMSAALGQDLQSSAIMLGKALNDPVKGLSALSRVGVSFSEQQKATIKTMVELGDVSGAQEKILEALRQQYAGQAQALRDLPSGQIQAAMMDIGDAMEQVGAIVLPVAADIAGRVSDMAVAFQGLSPETKRFVVIGGAVAASLGPALLALGGMAAAASALLPVVVAIASPIGLMVGGFAALAAGAVYVGVKLKGAMERVGGFGTALALAKDVASEAFARIADAGQILQNRMAEIWQTIEIGALKMLVAVQTKWADFLHGIKDQLRDVPFMDDAYLAVGNAAISAGAKVYATQAAIDELQGSIGNMQAENAKLAEGIKAPLKSVAALKAALAETSKTGEAGAGEVEAATVGVTKALEESGDAVSDLDRNLSTLGRNGKSPIKDLKEEVTDLGRAVQGTMASFASGDIAGALGDLKSGVGNAASQGFGDLLQASLGKDGAGIGAITGGLSSAFGAVTSELAGGLSMAGIGSALSAAMPIIGAVTAGIGLIKSFSSRKLIGSGLQLGVQGGGLAGGTFETTRKSSWWGLKKRTSTSLAGFDAATQAMLDDQLGEVQASVAQAFKLAGTGVTTSMVAGVDVALDQIDTKGMSEAEVQAKVEAWFAGYADTVTQAFAGVGYDALQNFATLKTLLDPIGHSFVGTLQNMALSADALADIAGGIDTLASRISSFTQGFYTDAERFRMVSASVHGQFAELGLAVPKTTEEFRNLVTGQDLMTTAGQKTYATLLALSDQFLEFDAGTRGLWSAFADVSAMLTPLGQGFAGTAQAMVWASDELINAAGGLSSLSGQIASFTNTFYSESEQLGMASEELGRRLGALGLAVPQTARQFRDLVTGQDLMTEAGRKTYAALLSLSDLFVKVKGGVSDLAEVGLPDLSGGYDLGSYYASEFDARIASIAEARGYAADVHAAGDAGVTLAASLGRLSEGDTAQTNALRRLVDLIEGWETIGMPVEREF</sequence>
<evidence type="ECO:0000313" key="4">
    <source>
        <dbReference type="Proteomes" id="UP000265848"/>
    </source>
</evidence>
<keyword evidence="1" id="KW-0472">Membrane</keyword>
<dbReference type="RefSeq" id="WP_119398896.1">
    <property type="nucleotide sequence ID" value="NZ_QWJJ01000007.1"/>
</dbReference>
<dbReference type="EMBL" id="QWJJ01000007">
    <property type="protein sequence ID" value="RII38986.1"/>
    <property type="molecule type" value="Genomic_DNA"/>
</dbReference>
<keyword evidence="4" id="KW-1185">Reference proteome</keyword>
<feature type="domain" description="Bacteriophage tail tape measure N-terminal" evidence="2">
    <location>
        <begin position="76"/>
        <end position="177"/>
    </location>
</feature>
<accession>A0A399J8L7</accession>
<organism evidence="3 4">
    <name type="scientific">Pseudooceanicola sediminis</name>
    <dbReference type="NCBI Taxonomy" id="2211117"/>
    <lineage>
        <taxon>Bacteria</taxon>
        <taxon>Pseudomonadati</taxon>
        <taxon>Pseudomonadota</taxon>
        <taxon>Alphaproteobacteria</taxon>
        <taxon>Rhodobacterales</taxon>
        <taxon>Paracoccaceae</taxon>
        <taxon>Pseudooceanicola</taxon>
    </lineage>
</organism>
<proteinExistence type="predicted"/>
<comment type="caution">
    <text evidence="3">The sequence shown here is derived from an EMBL/GenBank/DDBJ whole genome shotgun (WGS) entry which is preliminary data.</text>
</comment>
<evidence type="ECO:0000259" key="2">
    <source>
        <dbReference type="Pfam" id="PF06791"/>
    </source>
</evidence>
<protein>
    <recommendedName>
        <fullName evidence="2">Bacteriophage tail tape measure N-terminal domain-containing protein</fullName>
    </recommendedName>
</protein>
<dbReference type="Pfam" id="PF06791">
    <property type="entry name" value="TMP_2"/>
    <property type="match status" value="1"/>
</dbReference>
<keyword evidence="1" id="KW-1133">Transmembrane helix</keyword>
<dbReference type="OrthoDB" id="7311517at2"/>
<name>A0A399J8L7_9RHOB</name>